<evidence type="ECO:0000313" key="4">
    <source>
        <dbReference type="EMBL" id="KAG9247863.1"/>
    </source>
</evidence>
<dbReference type="Proteomes" id="UP000887226">
    <property type="component" value="Unassembled WGS sequence"/>
</dbReference>
<dbReference type="SMART" id="SM00577">
    <property type="entry name" value="CPDc"/>
    <property type="match status" value="1"/>
</dbReference>
<dbReference type="OrthoDB" id="1711508at2759"/>
<proteinExistence type="inferred from homology"/>
<evidence type="ECO:0000259" key="3">
    <source>
        <dbReference type="PROSITE" id="PS50969"/>
    </source>
</evidence>
<dbReference type="Gene3D" id="3.40.50.1000">
    <property type="entry name" value="HAD superfamily/HAD-like"/>
    <property type="match status" value="1"/>
</dbReference>
<dbReference type="PANTHER" id="PTHR12210">
    <property type="entry name" value="DULLARD PROTEIN PHOSPHATASE"/>
    <property type="match status" value="1"/>
</dbReference>
<dbReference type="InterPro" id="IPR050365">
    <property type="entry name" value="TIM50"/>
</dbReference>
<comment type="caution">
    <text evidence="4">The sequence shown here is derived from an EMBL/GenBank/DDBJ whole genome shotgun (WGS) entry which is preliminary data.</text>
</comment>
<dbReference type="EMBL" id="MU253761">
    <property type="protein sequence ID" value="KAG9247863.1"/>
    <property type="molecule type" value="Genomic_DNA"/>
</dbReference>
<keyword evidence="1" id="KW-0811">Translocation</keyword>
<keyword evidence="1" id="KW-0496">Mitochondrion</keyword>
<keyword evidence="1" id="KW-0813">Transport</keyword>
<comment type="subcellular location">
    <subcellularLocation>
        <location evidence="1">Mitochondrion inner membrane</location>
        <topology evidence="1">Single-pass membrane protein</topology>
    </subcellularLocation>
</comment>
<dbReference type="InterPro" id="IPR036412">
    <property type="entry name" value="HAD-like_sf"/>
</dbReference>
<sequence>MAAPEGLNTQLGAPPAMPPVTAPKAPKPKQKPKKRDGHYQIHGTDGKQLKLQPSMESGGVPTPSPQYLAVSQGPVIRLEQPQNLLLVIDLNGTLLFRPDKKKPKNFVARPNADLFLNYCLETFSVLIWSSAKGENVTPMCDTLLTPEQRSKIIAVWGREKFKLSAGDYDKRVICFKRLTTVWSDSAIASSHPERAYGRIWDQSNTILIDDTAEKAKSEPHNILEVPEWSGDMTDNVLPVVHDYINNLSMHSNVSTVLRNNSFVEHLAQKQHNPLQRLSETSTVQGF</sequence>
<feature type="domain" description="FCP1 homology" evidence="3">
    <location>
        <begin position="79"/>
        <end position="247"/>
    </location>
</feature>
<comment type="function">
    <text evidence="1">Essential component of the TIM23 complex, a complex that mediates the translocation of transit peptide-containing proteins across the mitochondrial inner membrane.</text>
</comment>
<gene>
    <name evidence="4" type="ORF">BJ878DRAFT_538856</name>
</gene>
<keyword evidence="1" id="KW-0653">Protein transport</keyword>
<dbReference type="GO" id="GO:0005744">
    <property type="term" value="C:TIM23 mitochondrial import inner membrane translocase complex"/>
    <property type="evidence" value="ECO:0007669"/>
    <property type="project" value="UniProtKB-UniRule"/>
</dbReference>
<comment type="subunit">
    <text evidence="1">Component of the TIM23 complex.</text>
</comment>
<dbReference type="PROSITE" id="PS50969">
    <property type="entry name" value="FCP1"/>
    <property type="match status" value="1"/>
</dbReference>
<accession>A0A9P7ZAG4</accession>
<dbReference type="InterPro" id="IPR023214">
    <property type="entry name" value="HAD_sf"/>
</dbReference>
<protein>
    <recommendedName>
        <fullName evidence="1">Mitochondrial import inner membrane translocase subunit TIM50</fullName>
    </recommendedName>
</protein>
<feature type="compositionally biased region" description="Basic residues" evidence="2">
    <location>
        <begin position="26"/>
        <end position="36"/>
    </location>
</feature>
<organism evidence="4 5">
    <name type="scientific">Calycina marina</name>
    <dbReference type="NCBI Taxonomy" id="1763456"/>
    <lineage>
        <taxon>Eukaryota</taxon>
        <taxon>Fungi</taxon>
        <taxon>Dikarya</taxon>
        <taxon>Ascomycota</taxon>
        <taxon>Pezizomycotina</taxon>
        <taxon>Leotiomycetes</taxon>
        <taxon>Helotiales</taxon>
        <taxon>Pezizellaceae</taxon>
        <taxon>Calycina</taxon>
    </lineage>
</organism>
<evidence type="ECO:0000313" key="5">
    <source>
        <dbReference type="Proteomes" id="UP000887226"/>
    </source>
</evidence>
<feature type="region of interest" description="Disordered" evidence="2">
    <location>
        <begin position="1"/>
        <end position="62"/>
    </location>
</feature>
<name>A0A9P7ZAG4_9HELO</name>
<dbReference type="InterPro" id="IPR004274">
    <property type="entry name" value="FCP1_dom"/>
</dbReference>
<keyword evidence="1" id="KW-0809">Transit peptide</keyword>
<comment type="similarity">
    <text evidence="1">Belongs to the TIM50 family.</text>
</comment>
<evidence type="ECO:0000256" key="2">
    <source>
        <dbReference type="SAM" id="MobiDB-lite"/>
    </source>
</evidence>
<dbReference type="Pfam" id="PF03031">
    <property type="entry name" value="NIF"/>
    <property type="match status" value="1"/>
</dbReference>
<dbReference type="SUPFAM" id="SSF56784">
    <property type="entry name" value="HAD-like"/>
    <property type="match status" value="1"/>
</dbReference>
<dbReference type="AlphaFoldDB" id="A0A9P7ZAG4"/>
<reference evidence="4" key="1">
    <citation type="journal article" date="2021" name="IMA Fungus">
        <title>Genomic characterization of three marine fungi, including Emericellopsis atlantica sp. nov. with signatures of a generalist lifestyle and marine biomass degradation.</title>
        <authorList>
            <person name="Hagestad O.C."/>
            <person name="Hou L."/>
            <person name="Andersen J.H."/>
            <person name="Hansen E.H."/>
            <person name="Altermark B."/>
            <person name="Li C."/>
            <person name="Kuhnert E."/>
            <person name="Cox R.J."/>
            <person name="Crous P.W."/>
            <person name="Spatafora J.W."/>
            <person name="Lail K."/>
            <person name="Amirebrahimi M."/>
            <person name="Lipzen A."/>
            <person name="Pangilinan J."/>
            <person name="Andreopoulos W."/>
            <person name="Hayes R.D."/>
            <person name="Ng V."/>
            <person name="Grigoriev I.V."/>
            <person name="Jackson S.A."/>
            <person name="Sutton T.D.S."/>
            <person name="Dobson A.D.W."/>
            <person name="Rama T."/>
        </authorList>
    </citation>
    <scope>NUCLEOTIDE SEQUENCE</scope>
    <source>
        <strain evidence="4">TRa3180A</strain>
    </source>
</reference>
<keyword evidence="5" id="KW-1185">Reference proteome</keyword>
<dbReference type="GO" id="GO:0015031">
    <property type="term" value="P:protein transport"/>
    <property type="evidence" value="ECO:0007669"/>
    <property type="project" value="UniProtKB-KW"/>
</dbReference>
<evidence type="ECO:0000256" key="1">
    <source>
        <dbReference type="RuleBase" id="RU365079"/>
    </source>
</evidence>